<organism evidence="1 2">
    <name type="scientific">Russula earlei</name>
    <dbReference type="NCBI Taxonomy" id="71964"/>
    <lineage>
        <taxon>Eukaryota</taxon>
        <taxon>Fungi</taxon>
        <taxon>Dikarya</taxon>
        <taxon>Basidiomycota</taxon>
        <taxon>Agaricomycotina</taxon>
        <taxon>Agaricomycetes</taxon>
        <taxon>Russulales</taxon>
        <taxon>Russulaceae</taxon>
        <taxon>Russula</taxon>
    </lineage>
</organism>
<comment type="caution">
    <text evidence="1">The sequence shown here is derived from an EMBL/GenBank/DDBJ whole genome shotgun (WGS) entry which is preliminary data.</text>
</comment>
<sequence>MSTPQPLVRASDILVDGFISHTFSPEDADRFFTLLLRTPNFLRHKNISYSQGVWYIMPNVHSIQPGSLGVPAQTSPLPLDYSVRTTQGTVVPQRRWIPAVEVDFRRHVEGATLQPPIFFLNRNGEIGFWLPDILQGRYRDHLHNGDREAPLGGRSTIHIRINWPGYVNWKRQIPGRDETHARSPIIIARFVKHVGASVDRFFNQCVANDPVAIHRWGIGTHGITQGHVKVIGAVHVSAGSWMPIIQLTGYVL</sequence>
<gene>
    <name evidence="1" type="ORF">F5148DRAFT_176961</name>
</gene>
<reference evidence="1" key="1">
    <citation type="submission" date="2021-03" db="EMBL/GenBank/DDBJ databases">
        <title>Evolutionary priming and transition to the ectomycorrhizal habit in an iconic lineage of mushroom-forming fungi: is preadaptation a requirement?</title>
        <authorList>
            <consortium name="DOE Joint Genome Institute"/>
            <person name="Looney B.P."/>
            <person name="Miyauchi S."/>
            <person name="Morin E."/>
            <person name="Drula E."/>
            <person name="Courty P.E."/>
            <person name="Chicoki N."/>
            <person name="Fauchery L."/>
            <person name="Kohler A."/>
            <person name="Kuo A."/>
            <person name="LaButti K."/>
            <person name="Pangilinan J."/>
            <person name="Lipzen A."/>
            <person name="Riley R."/>
            <person name="Andreopoulos W."/>
            <person name="He G."/>
            <person name="Johnson J."/>
            <person name="Barry K.W."/>
            <person name="Grigoriev I.V."/>
            <person name="Nagy L."/>
            <person name="Hibbett D."/>
            <person name="Henrissat B."/>
            <person name="Matheny P.B."/>
            <person name="Labbe J."/>
            <person name="Martin A.F."/>
        </authorList>
    </citation>
    <scope>NUCLEOTIDE SEQUENCE</scope>
    <source>
        <strain evidence="1">BPL698</strain>
    </source>
</reference>
<keyword evidence="2" id="KW-1185">Reference proteome</keyword>
<name>A0ACC0U6W8_9AGAM</name>
<protein>
    <submittedName>
        <fullName evidence="1">Uncharacterized protein</fullName>
    </submittedName>
</protein>
<dbReference type="EMBL" id="JAGFNK010000149">
    <property type="protein sequence ID" value="KAI9464406.1"/>
    <property type="molecule type" value="Genomic_DNA"/>
</dbReference>
<evidence type="ECO:0000313" key="1">
    <source>
        <dbReference type="EMBL" id="KAI9464406.1"/>
    </source>
</evidence>
<proteinExistence type="predicted"/>
<accession>A0ACC0U6W8</accession>
<evidence type="ECO:0000313" key="2">
    <source>
        <dbReference type="Proteomes" id="UP001207468"/>
    </source>
</evidence>
<dbReference type="Proteomes" id="UP001207468">
    <property type="component" value="Unassembled WGS sequence"/>
</dbReference>